<dbReference type="AlphaFoldDB" id="A0A058Z413"/>
<feature type="region of interest" description="Disordered" evidence="1">
    <location>
        <begin position="357"/>
        <end position="417"/>
    </location>
</feature>
<dbReference type="RefSeq" id="XP_009496575.1">
    <property type="nucleotide sequence ID" value="XM_009498300.1"/>
</dbReference>
<protein>
    <submittedName>
        <fullName evidence="2">Uncharacterized protein</fullName>
    </submittedName>
</protein>
<evidence type="ECO:0000313" key="3">
    <source>
        <dbReference type="Proteomes" id="UP000030693"/>
    </source>
</evidence>
<reference evidence="2" key="1">
    <citation type="submission" date="2013-04" db="EMBL/GenBank/DDBJ databases">
        <title>The Genome Sequence of Fonticula alba ATCC 38817.</title>
        <authorList>
            <consortium name="The Broad Institute Genomics Platform"/>
            <person name="Russ C."/>
            <person name="Cuomo C."/>
            <person name="Burger G."/>
            <person name="Gray M.W."/>
            <person name="Holland P.W.H."/>
            <person name="King N."/>
            <person name="Lang F.B.F."/>
            <person name="Roger A.J."/>
            <person name="Ruiz-Trillo I."/>
            <person name="Brown M."/>
            <person name="Walker B."/>
            <person name="Young S."/>
            <person name="Zeng Q."/>
            <person name="Gargeya S."/>
            <person name="Fitzgerald M."/>
            <person name="Haas B."/>
            <person name="Abouelleil A."/>
            <person name="Allen A.W."/>
            <person name="Alvarado L."/>
            <person name="Arachchi H.M."/>
            <person name="Berlin A.M."/>
            <person name="Chapman S.B."/>
            <person name="Gainer-Dewar J."/>
            <person name="Goldberg J."/>
            <person name="Griggs A."/>
            <person name="Gujja S."/>
            <person name="Hansen M."/>
            <person name="Howarth C."/>
            <person name="Imamovic A."/>
            <person name="Ireland A."/>
            <person name="Larimer J."/>
            <person name="McCowan C."/>
            <person name="Murphy C."/>
            <person name="Pearson M."/>
            <person name="Poon T.W."/>
            <person name="Priest M."/>
            <person name="Roberts A."/>
            <person name="Saif S."/>
            <person name="Shea T."/>
            <person name="Sisk P."/>
            <person name="Sykes S."/>
            <person name="Wortman J."/>
            <person name="Nusbaum C."/>
            <person name="Birren B."/>
        </authorList>
    </citation>
    <scope>NUCLEOTIDE SEQUENCE [LARGE SCALE GENOMIC DNA]</scope>
    <source>
        <strain evidence="2">ATCC 38817</strain>
    </source>
</reference>
<dbReference type="EMBL" id="KB932207">
    <property type="protein sequence ID" value="KCV69004.1"/>
    <property type="molecule type" value="Genomic_DNA"/>
</dbReference>
<accession>A0A058Z413</accession>
<keyword evidence="3" id="KW-1185">Reference proteome</keyword>
<evidence type="ECO:0000256" key="1">
    <source>
        <dbReference type="SAM" id="MobiDB-lite"/>
    </source>
</evidence>
<proteinExistence type="predicted"/>
<feature type="region of interest" description="Disordered" evidence="1">
    <location>
        <begin position="29"/>
        <end position="64"/>
    </location>
</feature>
<evidence type="ECO:0000313" key="2">
    <source>
        <dbReference type="EMBL" id="KCV69004.1"/>
    </source>
</evidence>
<feature type="compositionally biased region" description="Basic and acidic residues" evidence="1">
    <location>
        <begin position="357"/>
        <end position="381"/>
    </location>
</feature>
<gene>
    <name evidence="2" type="ORF">H696_04424</name>
</gene>
<organism evidence="2">
    <name type="scientific">Fonticula alba</name>
    <name type="common">Slime mold</name>
    <dbReference type="NCBI Taxonomy" id="691883"/>
    <lineage>
        <taxon>Eukaryota</taxon>
        <taxon>Rotosphaerida</taxon>
        <taxon>Fonticulaceae</taxon>
        <taxon>Fonticula</taxon>
    </lineage>
</organism>
<dbReference type="GeneID" id="20529149"/>
<dbReference type="Proteomes" id="UP000030693">
    <property type="component" value="Unassembled WGS sequence"/>
</dbReference>
<name>A0A058Z413_FONAL</name>
<sequence>MRPGMQSAHALLSRRAPVRALSTGGRALFSSASAGNPDDAAETSQPVVSAPEPKPALSTPPERWRFSMPAAHRRISRLARGFPVKKQDDDRFTQSMRGIPLSKKLPGHGPYGETLSKHIPASSPEMWGTSGAHLVPGAAGTSASLLRAVEGHSRTIAASLCHPAARMDPSPAGPAARRVREVKNALMLLDTAKRSHNPQTLNFVRNVASISVLINPALGPGVSNSRMQPSEVLNFQRRELGHLLEQTLASLNVTASPGAALMGSSMPDLETGTLIQSGMSPDNPRGMEAALGPARLVSMMSPNQPSESVRAPSGAEHTRLLKSKRITQNKQISARRRSNLATEALIAWTDGWDLRQADQSADPKERRKASHERSSRQRLFDETYSLERPNFVTSQLASETTEATPTALIAPIPQLDD</sequence>
<feature type="compositionally biased region" description="Polar residues" evidence="1">
    <location>
        <begin position="391"/>
        <end position="404"/>
    </location>
</feature>